<evidence type="ECO:0000313" key="2">
    <source>
        <dbReference type="Proteomes" id="UP000257109"/>
    </source>
</evidence>
<dbReference type="AlphaFoldDB" id="A0A371FII1"/>
<accession>A0A371FII1</accession>
<protein>
    <recommendedName>
        <fullName evidence="3">Mitochondrial protein</fullName>
    </recommendedName>
</protein>
<keyword evidence="2" id="KW-1185">Reference proteome</keyword>
<sequence>MLAIMHPTSILSLDKTNKKVDQTSYGGMIDSLHYLIAYRPDIMFSVCLCARFQSDPRKSYLTVVKRIFRYLKGTSIVRLIIQRIQGKLVDQMIYKGMIDSLFYLTMSRHEIMFFVFLCEIFQSDPRESHLNVVKKIFRYLVGTTNLSLFYKKNQDFMLIG</sequence>
<dbReference type="OrthoDB" id="411615at2759"/>
<reference evidence="1" key="1">
    <citation type="submission" date="2018-05" db="EMBL/GenBank/DDBJ databases">
        <title>Draft genome of Mucuna pruriens seed.</title>
        <authorList>
            <person name="Nnadi N.E."/>
            <person name="Vos R."/>
            <person name="Hasami M.H."/>
            <person name="Devisetty U.K."/>
            <person name="Aguiy J.C."/>
        </authorList>
    </citation>
    <scope>NUCLEOTIDE SEQUENCE [LARGE SCALE GENOMIC DNA]</scope>
    <source>
        <strain evidence="1">JCA_2017</strain>
    </source>
</reference>
<organism evidence="1 2">
    <name type="scientific">Mucuna pruriens</name>
    <name type="common">Velvet bean</name>
    <name type="synonym">Dolichos pruriens</name>
    <dbReference type="NCBI Taxonomy" id="157652"/>
    <lineage>
        <taxon>Eukaryota</taxon>
        <taxon>Viridiplantae</taxon>
        <taxon>Streptophyta</taxon>
        <taxon>Embryophyta</taxon>
        <taxon>Tracheophyta</taxon>
        <taxon>Spermatophyta</taxon>
        <taxon>Magnoliopsida</taxon>
        <taxon>eudicotyledons</taxon>
        <taxon>Gunneridae</taxon>
        <taxon>Pentapetalae</taxon>
        <taxon>rosids</taxon>
        <taxon>fabids</taxon>
        <taxon>Fabales</taxon>
        <taxon>Fabaceae</taxon>
        <taxon>Papilionoideae</taxon>
        <taxon>50 kb inversion clade</taxon>
        <taxon>NPAAA clade</taxon>
        <taxon>indigoferoid/millettioid clade</taxon>
        <taxon>Phaseoleae</taxon>
        <taxon>Mucuna</taxon>
    </lineage>
</organism>
<feature type="non-terminal residue" evidence="1">
    <location>
        <position position="1"/>
    </location>
</feature>
<comment type="caution">
    <text evidence="1">The sequence shown here is derived from an EMBL/GenBank/DDBJ whole genome shotgun (WGS) entry which is preliminary data.</text>
</comment>
<proteinExistence type="predicted"/>
<dbReference type="EMBL" id="QJKJ01008958">
    <property type="protein sequence ID" value="RDX78116.1"/>
    <property type="molecule type" value="Genomic_DNA"/>
</dbReference>
<evidence type="ECO:0000313" key="1">
    <source>
        <dbReference type="EMBL" id="RDX78116.1"/>
    </source>
</evidence>
<gene>
    <name evidence="1" type="ORF">CR513_41660</name>
</gene>
<evidence type="ECO:0008006" key="3">
    <source>
        <dbReference type="Google" id="ProtNLM"/>
    </source>
</evidence>
<name>A0A371FII1_MUCPR</name>
<dbReference type="PANTHER" id="PTHR11439">
    <property type="entry name" value="GAG-POL-RELATED RETROTRANSPOSON"/>
    <property type="match status" value="1"/>
</dbReference>
<dbReference type="Proteomes" id="UP000257109">
    <property type="component" value="Unassembled WGS sequence"/>
</dbReference>
<dbReference type="PANTHER" id="PTHR11439:SF483">
    <property type="entry name" value="PEPTIDE SYNTHASE GLIP-LIKE, PUTATIVE (AFU_ORTHOLOGUE AFUA_3G12920)-RELATED"/>
    <property type="match status" value="1"/>
</dbReference>